<dbReference type="PANTHER" id="PTHR34614">
    <property type="match status" value="1"/>
</dbReference>
<evidence type="ECO:0000259" key="1">
    <source>
        <dbReference type="Pfam" id="PF01609"/>
    </source>
</evidence>
<dbReference type="PANTHER" id="PTHR34614:SF2">
    <property type="entry name" value="TRANSPOSASE IS4-LIKE DOMAIN-CONTAINING PROTEIN"/>
    <property type="match status" value="1"/>
</dbReference>
<dbReference type="InterPro" id="IPR047654">
    <property type="entry name" value="IS1634_transpos"/>
</dbReference>
<evidence type="ECO:0000313" key="2">
    <source>
        <dbReference type="EMBL" id="GAN32084.1"/>
    </source>
</evidence>
<dbReference type="InterPro" id="IPR002559">
    <property type="entry name" value="Transposase_11"/>
</dbReference>
<feature type="domain" description="Transposase IS4-like" evidence="1">
    <location>
        <begin position="178"/>
        <end position="481"/>
    </location>
</feature>
<gene>
    <name evidence="2" type="ORF">BROSI_A0588</name>
</gene>
<name>A0ABQ0JUH0_9BACT</name>
<evidence type="ECO:0000313" key="3">
    <source>
        <dbReference type="Proteomes" id="UP000032309"/>
    </source>
</evidence>
<dbReference type="InterPro" id="IPR012337">
    <property type="entry name" value="RNaseH-like_sf"/>
</dbReference>
<dbReference type="NCBIfam" id="NF033559">
    <property type="entry name" value="transpos_IS1634"/>
    <property type="match status" value="1"/>
</dbReference>
<reference evidence="3" key="1">
    <citation type="journal article" date="2015" name="Genome Announc.">
        <title>Draft Genome Sequence of an Anaerobic Ammonium-Oxidizing Bacterium, "Candidatus Brocadia sinica".</title>
        <authorList>
            <person name="Oshiki M."/>
            <person name="Shinyako-Hata K."/>
            <person name="Satoh H."/>
            <person name="Okabe S."/>
        </authorList>
    </citation>
    <scope>NUCLEOTIDE SEQUENCE [LARGE SCALE GENOMIC DNA]</scope>
    <source>
        <strain evidence="3">JPN1</strain>
    </source>
</reference>
<dbReference type="Pfam" id="PF01609">
    <property type="entry name" value="DDE_Tnp_1"/>
    <property type="match status" value="1"/>
</dbReference>
<organism evidence="2 3">
    <name type="scientific">Candidatus Brocadia sinica JPN1</name>
    <dbReference type="NCBI Taxonomy" id="1197129"/>
    <lineage>
        <taxon>Bacteria</taxon>
        <taxon>Pseudomonadati</taxon>
        <taxon>Planctomycetota</taxon>
        <taxon>Candidatus Brocadiia</taxon>
        <taxon>Candidatus Brocadiales</taxon>
        <taxon>Candidatus Brocadiaceae</taxon>
        <taxon>Candidatus Brocadia</taxon>
    </lineage>
</organism>
<sequence length="559" mass="65401">MVQRQVLYLGELNDNQRAGWVRTIEAVAGEKPTARQVALFPDDREALPIPDCETVQVRLDKIELRCPRQWGASWLGLYLWDMLELDIFWRSRLPSSRKGTSWLNMLKALVCYRLIDPGSEFRFHREWYVRSAMGDLLGEDDSLAQKDKLYRCLDLLLEHRDELFGFLKGQWGKLFGAKYDVLLYDLTSTYFESEPPAADAVSKKRFGYSRDKRSDCVQVVVALVLTPEGFPVAYEVYPGNTRDTATLEEFLDRIEKRYGKFRRTWLMDRGIPTEEVLEKMRERGIDYLVGTPKGHLTRVEKPLLEQTWMQARESVRVKILQQESEFYVYVESQDRVAKERSMRWRRLRRLWAGLRELRNRKVLTRDDLLMHIGALKKEAGRDFRLVNISIPKPQEPVNENTFRFSLDRERLRQAYRREGRYLLRSNMQATAPETVWENYLLLTRIEQAFKDLKGSLSIRPIWHQLERRIEAHIFVSFLAFCLHTTLRNLARGRAAGLTSEAILEKLSSIQMIDVHLPTTDGRHIVMSRYTQPEKDVVLLLAQLGLTLPEQPLSKIYASG</sequence>
<dbReference type="SUPFAM" id="SSF53098">
    <property type="entry name" value="Ribonuclease H-like"/>
    <property type="match status" value="1"/>
</dbReference>
<keyword evidence="3" id="KW-1185">Reference proteome</keyword>
<proteinExistence type="predicted"/>
<comment type="caution">
    <text evidence="2">The sequence shown here is derived from an EMBL/GenBank/DDBJ whole genome shotgun (WGS) entry which is preliminary data.</text>
</comment>
<protein>
    <submittedName>
        <fullName evidence="2">Transposase IS4 family protein</fullName>
    </submittedName>
</protein>
<accession>A0ABQ0JUH0</accession>
<dbReference type="Proteomes" id="UP000032309">
    <property type="component" value="Unassembled WGS sequence"/>
</dbReference>
<dbReference type="EMBL" id="BAFN01000001">
    <property type="protein sequence ID" value="GAN32084.1"/>
    <property type="molecule type" value="Genomic_DNA"/>
</dbReference>